<dbReference type="NCBIfam" id="NF038090">
    <property type="entry name" value="IscA_HesB_Se"/>
    <property type="match status" value="1"/>
</dbReference>
<sequence>MFTLQPAAKAQLDEHFGGKDKEPIRIYLASGCGGPRLGLALDEQKDNDQIFDVDGYSFLVEGALFEQAKPMTVLFDQNMGFTVESSMVFPEGEGGCSSCGCGGSCG</sequence>
<dbReference type="Gene3D" id="2.60.300.12">
    <property type="entry name" value="HesB-like domain"/>
    <property type="match status" value="1"/>
</dbReference>
<organism evidence="1 2">
    <name type="scientific">Desulfomicrobium apsheronum</name>
    <dbReference type="NCBI Taxonomy" id="52560"/>
    <lineage>
        <taxon>Bacteria</taxon>
        <taxon>Pseudomonadati</taxon>
        <taxon>Thermodesulfobacteriota</taxon>
        <taxon>Desulfovibrionia</taxon>
        <taxon>Desulfovibrionales</taxon>
        <taxon>Desulfomicrobiaceae</taxon>
        <taxon>Desulfomicrobium</taxon>
    </lineage>
</organism>
<gene>
    <name evidence="1" type="ORF">SAMN04488082_10387</name>
</gene>
<dbReference type="AlphaFoldDB" id="A0A1I3R937"/>
<evidence type="ECO:0000313" key="1">
    <source>
        <dbReference type="EMBL" id="SFJ43113.1"/>
    </source>
</evidence>
<dbReference type="Proteomes" id="UP000198635">
    <property type="component" value="Unassembled WGS sequence"/>
</dbReference>
<name>A0A1I3R937_9BACT</name>
<protein>
    <submittedName>
        <fullName evidence="1">Fe-S cluster assembly iron-binding protein IscA</fullName>
    </submittedName>
</protein>
<dbReference type="RefSeq" id="WP_092372946.1">
    <property type="nucleotide sequence ID" value="NZ_FORX01000003.1"/>
</dbReference>
<keyword evidence="2" id="KW-1185">Reference proteome</keyword>
<dbReference type="OrthoDB" id="5460919at2"/>
<reference evidence="2" key="1">
    <citation type="submission" date="2016-10" db="EMBL/GenBank/DDBJ databases">
        <authorList>
            <person name="Varghese N."/>
            <person name="Submissions S."/>
        </authorList>
    </citation>
    <scope>NUCLEOTIDE SEQUENCE [LARGE SCALE GENOMIC DNA]</scope>
    <source>
        <strain evidence="2">DSM 5918</strain>
    </source>
</reference>
<dbReference type="STRING" id="52560.SAMN04488082_10387"/>
<evidence type="ECO:0000313" key="2">
    <source>
        <dbReference type="Proteomes" id="UP000198635"/>
    </source>
</evidence>
<dbReference type="SUPFAM" id="SSF89360">
    <property type="entry name" value="HesB-like domain"/>
    <property type="match status" value="1"/>
</dbReference>
<dbReference type="EMBL" id="FORX01000003">
    <property type="protein sequence ID" value="SFJ43113.1"/>
    <property type="molecule type" value="Genomic_DNA"/>
</dbReference>
<accession>A0A1I3R937</accession>
<proteinExistence type="predicted"/>
<dbReference type="InterPro" id="IPR035903">
    <property type="entry name" value="HesB-like_dom_sf"/>
</dbReference>